<comment type="catalytic activity">
    <reaction evidence="1 12">
        <text>an N-acyl-D-glucosamine 6-phosphate = an N-acyl-D-mannosamine 6-phosphate</text>
        <dbReference type="Rhea" id="RHEA:23932"/>
        <dbReference type="ChEBI" id="CHEBI:57599"/>
        <dbReference type="ChEBI" id="CHEBI:57666"/>
        <dbReference type="EC" id="5.1.3.9"/>
    </reaction>
</comment>
<name>A0A1H8IIL1_9HYPH</name>
<dbReference type="EMBL" id="FNXB01000008">
    <property type="protein sequence ID" value="SEH71448.1"/>
    <property type="molecule type" value="Genomic_DNA"/>
</dbReference>
<dbReference type="GO" id="GO:0047465">
    <property type="term" value="F:N-acylglucosamine-6-phosphate 2-epimerase activity"/>
    <property type="evidence" value="ECO:0007669"/>
    <property type="project" value="UniProtKB-EC"/>
</dbReference>
<dbReference type="SUPFAM" id="SSF51366">
    <property type="entry name" value="Ribulose-phoshate binding barrel"/>
    <property type="match status" value="1"/>
</dbReference>
<organism evidence="13 15">
    <name type="scientific">Rhizobium tibeticum</name>
    <dbReference type="NCBI Taxonomy" id="501024"/>
    <lineage>
        <taxon>Bacteria</taxon>
        <taxon>Pseudomonadati</taxon>
        <taxon>Pseudomonadota</taxon>
        <taxon>Alphaproteobacteria</taxon>
        <taxon>Hyphomicrobiales</taxon>
        <taxon>Rhizobiaceae</taxon>
        <taxon>Rhizobium/Agrobacterium group</taxon>
        <taxon>Rhizobium</taxon>
    </lineage>
</organism>
<keyword evidence="16" id="KW-1185">Reference proteome</keyword>
<dbReference type="NCBIfam" id="NF002231">
    <property type="entry name" value="PRK01130.1"/>
    <property type="match status" value="1"/>
</dbReference>
<dbReference type="STRING" id="501024.RTCCBAU85039_1939"/>
<dbReference type="PANTHER" id="PTHR36204:SF1">
    <property type="entry name" value="N-ACETYLMANNOSAMINE-6-PHOSPHATE 2-EPIMERASE-RELATED"/>
    <property type="match status" value="1"/>
</dbReference>
<accession>A0A1H8IIL1</accession>
<evidence type="ECO:0000256" key="12">
    <source>
        <dbReference type="HAMAP-Rule" id="MF_01235"/>
    </source>
</evidence>
<evidence type="ECO:0000256" key="6">
    <source>
        <dbReference type="ARBA" id="ARBA00023277"/>
    </source>
</evidence>
<evidence type="ECO:0000256" key="9">
    <source>
        <dbReference type="ARBA" id="ARBA00060606"/>
    </source>
</evidence>
<dbReference type="InterPro" id="IPR007260">
    <property type="entry name" value="NanE"/>
</dbReference>
<evidence type="ECO:0000256" key="5">
    <source>
        <dbReference type="ARBA" id="ARBA00023235"/>
    </source>
</evidence>
<gene>
    <name evidence="13" type="primary">nanE2</name>
    <name evidence="12" type="synonym">nanE</name>
    <name evidence="13" type="ORF">RTCCBAU85039_1939</name>
    <name evidence="14" type="ORF">SAMN05216228_1006152</name>
</gene>
<protein>
    <recommendedName>
        <fullName evidence="12">Putative N-acetylmannosamine-6-phosphate 2-epimerase</fullName>
        <ecNumber evidence="12">5.1.3.9</ecNumber>
    </recommendedName>
    <alternativeName>
        <fullName evidence="12">ManNAc-6-P epimerase</fullName>
    </alternativeName>
</protein>
<dbReference type="UniPathway" id="UPA00629">
    <property type="reaction ID" value="UER00682"/>
</dbReference>
<dbReference type="InterPro" id="IPR013785">
    <property type="entry name" value="Aldolase_TIM"/>
</dbReference>
<evidence type="ECO:0000256" key="4">
    <source>
        <dbReference type="ARBA" id="ARBA00022777"/>
    </source>
</evidence>
<dbReference type="EMBL" id="FOCV01000006">
    <property type="protein sequence ID" value="SEN68543.1"/>
    <property type="molecule type" value="Genomic_DNA"/>
</dbReference>
<keyword evidence="4 14" id="KW-0418">Kinase</keyword>
<comment type="similarity">
    <text evidence="11">In the C-terminal section; belongs to the ROK (NagC/XylR) family. NanK subfamily.</text>
</comment>
<sequence length="508" mass="53247">MRREDIRNSLIVSCQPVPGGPMDHADFVAGFAKAALKAGAKALRIESVDYVKAVRRVVAAPIVGIVKRDLPDSPVRITPFVADAEALADAGADIIAFDATDRSRPASVEELVRTAKARGKLTMADCSSIADAQRALAVGVDFVGTTLSGYVNGPEPVDPDIELIVAMRKLTPYVIAEGRIRSPEQAVAAAQAGAFAVVVGSAITRTEHVTSWFNEAIGNAYQRPHDTNRETVLSIDIGGTKTMAALISGAAVLEEIVVPTERDAGPDAWLATVCESTASWRNRYTRIGIAVTGLIQGGNWSALNPATLLIPDRYPLQNRVSDLLGRPAYAVNDAQAAAWGEYKFGAGAGGDLVFLTISTGIGGGIVINGKLLKGLAGHFGLIRSPSQGQAPFEDQTSGRWIAREALAAGHTIDAVEVFDRAGNGESWAADIVSRSAHRAAMLCQDIQLMLDPDVIVIGGGIGLAQGYLDLMGSHLSGLPQRLAPRLVTAKLGRRAGIIGAADLAGEGK</sequence>
<dbReference type="Proteomes" id="UP000183063">
    <property type="component" value="Unassembled WGS sequence"/>
</dbReference>
<evidence type="ECO:0000256" key="3">
    <source>
        <dbReference type="ARBA" id="ARBA00005081"/>
    </source>
</evidence>
<dbReference type="Pfam" id="PF00480">
    <property type="entry name" value="ROK"/>
    <property type="match status" value="1"/>
</dbReference>
<evidence type="ECO:0000256" key="10">
    <source>
        <dbReference type="ARBA" id="ARBA00061354"/>
    </source>
</evidence>
<dbReference type="RefSeq" id="WP_072373791.1">
    <property type="nucleotide sequence ID" value="NZ_FNXB01000008.1"/>
</dbReference>
<evidence type="ECO:0000256" key="2">
    <source>
        <dbReference type="ARBA" id="ARBA00002147"/>
    </source>
</evidence>
<dbReference type="EC" id="5.1.3.9" evidence="12"/>
<comment type="function">
    <text evidence="2 12">Converts N-acetylmannosamine-6-phosphate (ManNAc-6-P) to N-acetylglucosamine-6-phosphate (GlcNAc-6-P).</text>
</comment>
<evidence type="ECO:0000313" key="13">
    <source>
        <dbReference type="EMBL" id="SEH71448.1"/>
    </source>
</evidence>
<proteinExistence type="inferred from homology"/>
<keyword evidence="5 12" id="KW-0413">Isomerase</keyword>
<comment type="pathway">
    <text evidence="9">Amino-sugar metabolism; N-acetylneuraminate degradation; D-fructose 6-phosphate from N-acetylneuraminate: step 2/5.</text>
</comment>
<dbReference type="FunFam" id="3.20.20.70:FF:000035">
    <property type="entry name" value="Putative N-acetylmannosamine-6-phosphate 2-epimerase"/>
    <property type="match status" value="1"/>
</dbReference>
<dbReference type="PANTHER" id="PTHR36204">
    <property type="entry name" value="N-ACETYLMANNOSAMINE-6-PHOSPHATE 2-EPIMERASE-RELATED"/>
    <property type="match status" value="1"/>
</dbReference>
<comment type="similarity">
    <text evidence="10">In the N-terminal section; belongs to the NanE family.</text>
</comment>
<comment type="pathway">
    <text evidence="3 12">Amino-sugar metabolism; N-acetylneuraminate degradation; D-fructose 6-phosphate from N-acetylneuraminate: step 3/5.</text>
</comment>
<keyword evidence="4 14" id="KW-0808">Transferase</keyword>
<dbReference type="AlphaFoldDB" id="A0A1H8IIL1"/>
<dbReference type="OrthoDB" id="9810372at2"/>
<evidence type="ECO:0000313" key="14">
    <source>
        <dbReference type="EMBL" id="SEN68543.1"/>
    </source>
</evidence>
<evidence type="ECO:0000256" key="7">
    <source>
        <dbReference type="ARBA" id="ARBA00050815"/>
    </source>
</evidence>
<reference evidence="13" key="1">
    <citation type="submission" date="2016-10" db="EMBL/GenBank/DDBJ databases">
        <authorList>
            <person name="de Groot N.N."/>
        </authorList>
    </citation>
    <scope>NUCLEOTIDE SEQUENCE [LARGE SCALE GENOMIC DNA]</scope>
    <source>
        <strain evidence="13">CCBAU85039</strain>
    </source>
</reference>
<dbReference type="GO" id="GO:0005829">
    <property type="term" value="C:cytosol"/>
    <property type="evidence" value="ECO:0007669"/>
    <property type="project" value="TreeGrafter"/>
</dbReference>
<reference evidence="15" key="2">
    <citation type="submission" date="2016-10" db="EMBL/GenBank/DDBJ databases">
        <authorList>
            <person name="Wibberg D."/>
        </authorList>
    </citation>
    <scope>NUCLEOTIDE SEQUENCE [LARGE SCALE GENOMIC DNA]</scope>
</reference>
<dbReference type="Gene3D" id="3.30.420.40">
    <property type="match status" value="2"/>
</dbReference>
<evidence type="ECO:0000256" key="11">
    <source>
        <dbReference type="ARBA" id="ARBA00061385"/>
    </source>
</evidence>
<evidence type="ECO:0000313" key="16">
    <source>
        <dbReference type="Proteomes" id="UP000198939"/>
    </source>
</evidence>
<evidence type="ECO:0000256" key="8">
    <source>
        <dbReference type="ARBA" id="ARBA00053450"/>
    </source>
</evidence>
<dbReference type="HAMAP" id="MF_01235">
    <property type="entry name" value="ManNAc6P_epimer"/>
    <property type="match status" value="1"/>
</dbReference>
<dbReference type="GO" id="GO:0019262">
    <property type="term" value="P:N-acetylneuraminate catabolic process"/>
    <property type="evidence" value="ECO:0007669"/>
    <property type="project" value="UniProtKB-UniRule"/>
</dbReference>
<dbReference type="GO" id="GO:0009384">
    <property type="term" value="F:N-acylmannosamine kinase activity"/>
    <property type="evidence" value="ECO:0007669"/>
    <property type="project" value="UniProtKB-EC"/>
</dbReference>
<dbReference type="InterPro" id="IPR043129">
    <property type="entry name" value="ATPase_NBD"/>
</dbReference>
<keyword evidence="6 12" id="KW-0119">Carbohydrate metabolism</keyword>
<dbReference type="Gene3D" id="3.20.20.70">
    <property type="entry name" value="Aldolase class I"/>
    <property type="match status" value="1"/>
</dbReference>
<comment type="catalytic activity">
    <reaction evidence="7">
        <text>an N-acyl-D-mannosamine + ATP = an N-acyl-D-mannosamine 6-phosphate + ADP + H(+)</text>
        <dbReference type="Rhea" id="RHEA:23832"/>
        <dbReference type="ChEBI" id="CHEBI:15378"/>
        <dbReference type="ChEBI" id="CHEBI:16062"/>
        <dbReference type="ChEBI" id="CHEBI:30616"/>
        <dbReference type="ChEBI" id="CHEBI:57666"/>
        <dbReference type="ChEBI" id="CHEBI:456216"/>
        <dbReference type="EC" id="2.7.1.60"/>
    </reaction>
</comment>
<dbReference type="Proteomes" id="UP000198939">
    <property type="component" value="Unassembled WGS sequence"/>
</dbReference>
<dbReference type="GO" id="GO:0006053">
    <property type="term" value="P:N-acetylmannosamine catabolic process"/>
    <property type="evidence" value="ECO:0007669"/>
    <property type="project" value="TreeGrafter"/>
</dbReference>
<dbReference type="InterPro" id="IPR000600">
    <property type="entry name" value="ROK"/>
</dbReference>
<dbReference type="InterPro" id="IPR011060">
    <property type="entry name" value="RibuloseP-bd_barrel"/>
</dbReference>
<comment type="function">
    <text evidence="8">Catalyzes the phosphorylation of N-acetylmannosamine (ManNAc) to ManNAc-6-P.</text>
</comment>
<evidence type="ECO:0000256" key="1">
    <source>
        <dbReference type="ARBA" id="ARBA00000056"/>
    </source>
</evidence>
<evidence type="ECO:0000313" key="15">
    <source>
        <dbReference type="Proteomes" id="UP000183063"/>
    </source>
</evidence>
<reference evidence="14 16" key="3">
    <citation type="submission" date="2016-10" db="EMBL/GenBank/DDBJ databases">
        <authorList>
            <person name="Varghese N."/>
            <person name="Submissions S."/>
        </authorList>
    </citation>
    <scope>NUCLEOTIDE SEQUENCE [LARGE SCALE GENOMIC DNA]</scope>
    <source>
        <strain evidence="14 16">CGMCC 1.7071</strain>
    </source>
</reference>
<comment type="similarity">
    <text evidence="12">Belongs to the NanE family.</text>
</comment>
<dbReference type="Pfam" id="PF04131">
    <property type="entry name" value="NanE"/>
    <property type="match status" value="1"/>
</dbReference>
<dbReference type="SUPFAM" id="SSF53067">
    <property type="entry name" value="Actin-like ATPase domain"/>
    <property type="match status" value="1"/>
</dbReference>